<comment type="caution">
    <text evidence="1">The sequence shown here is derived from an EMBL/GenBank/DDBJ whole genome shotgun (WGS) entry which is preliminary data.</text>
</comment>
<name>A0AAV7VPK3_PLEWA</name>
<proteinExistence type="predicted"/>
<accession>A0AAV7VPK3</accession>
<evidence type="ECO:0000313" key="2">
    <source>
        <dbReference type="Proteomes" id="UP001066276"/>
    </source>
</evidence>
<dbReference type="Proteomes" id="UP001066276">
    <property type="component" value="Chromosome 2_1"/>
</dbReference>
<evidence type="ECO:0000313" key="1">
    <source>
        <dbReference type="EMBL" id="KAJ1202301.1"/>
    </source>
</evidence>
<keyword evidence="2" id="KW-1185">Reference proteome</keyword>
<reference evidence="1" key="1">
    <citation type="journal article" date="2022" name="bioRxiv">
        <title>Sequencing and chromosome-scale assembly of the giantPleurodeles waltlgenome.</title>
        <authorList>
            <person name="Brown T."/>
            <person name="Elewa A."/>
            <person name="Iarovenko S."/>
            <person name="Subramanian E."/>
            <person name="Araus A.J."/>
            <person name="Petzold A."/>
            <person name="Susuki M."/>
            <person name="Suzuki K.-i.T."/>
            <person name="Hayashi T."/>
            <person name="Toyoda A."/>
            <person name="Oliveira C."/>
            <person name="Osipova E."/>
            <person name="Leigh N.D."/>
            <person name="Simon A."/>
            <person name="Yun M.H."/>
        </authorList>
    </citation>
    <scope>NUCLEOTIDE SEQUENCE</scope>
    <source>
        <strain evidence="1">20211129_DDA</strain>
        <tissue evidence="1">Liver</tissue>
    </source>
</reference>
<sequence>MCLGRRGLRALHRETIDFVTHFLQQVSFWHGVPSGEGGVCDRVTGGLAELLPGALLLQGCETRCAKNTYKRRAHPNRLLECYNAQVTERTLLNIYTPHAGAPAFKRLNGTGGLEERNVLATLLNWR</sequence>
<gene>
    <name evidence="1" type="ORF">NDU88_006101</name>
</gene>
<protein>
    <submittedName>
        <fullName evidence="1">Uncharacterized protein</fullName>
    </submittedName>
</protein>
<organism evidence="1 2">
    <name type="scientific">Pleurodeles waltl</name>
    <name type="common">Iberian ribbed newt</name>
    <dbReference type="NCBI Taxonomy" id="8319"/>
    <lineage>
        <taxon>Eukaryota</taxon>
        <taxon>Metazoa</taxon>
        <taxon>Chordata</taxon>
        <taxon>Craniata</taxon>
        <taxon>Vertebrata</taxon>
        <taxon>Euteleostomi</taxon>
        <taxon>Amphibia</taxon>
        <taxon>Batrachia</taxon>
        <taxon>Caudata</taxon>
        <taxon>Salamandroidea</taxon>
        <taxon>Salamandridae</taxon>
        <taxon>Pleurodelinae</taxon>
        <taxon>Pleurodeles</taxon>
    </lineage>
</organism>
<dbReference type="AlphaFoldDB" id="A0AAV7VPK3"/>
<dbReference type="EMBL" id="JANPWB010000003">
    <property type="protein sequence ID" value="KAJ1202301.1"/>
    <property type="molecule type" value="Genomic_DNA"/>
</dbReference>